<comment type="caution">
    <text evidence="2">The sequence shown here is derived from an EMBL/GenBank/DDBJ whole genome shotgun (WGS) entry which is preliminary data.</text>
</comment>
<evidence type="ECO:0000313" key="2">
    <source>
        <dbReference type="EMBL" id="RCW48613.1"/>
    </source>
</evidence>
<protein>
    <recommendedName>
        <fullName evidence="4">Transposase</fullName>
    </recommendedName>
</protein>
<evidence type="ECO:0000256" key="1">
    <source>
        <dbReference type="SAM" id="MobiDB-lite"/>
    </source>
</evidence>
<sequence>MNRRGKASTGRPSSKELSTEEKLKRAEAKIKLLEVENEFLKKLEALERQAKRER</sequence>
<dbReference type="Proteomes" id="UP000252415">
    <property type="component" value="Unassembled WGS sequence"/>
</dbReference>
<feature type="compositionally biased region" description="Basic and acidic residues" evidence="1">
    <location>
        <begin position="13"/>
        <end position="22"/>
    </location>
</feature>
<dbReference type="AlphaFoldDB" id="A0A368W3E9"/>
<proteinExistence type="predicted"/>
<dbReference type="RefSeq" id="WP_245976133.1">
    <property type="nucleotide sequence ID" value="NZ_QPJD01000006.1"/>
</dbReference>
<feature type="region of interest" description="Disordered" evidence="1">
    <location>
        <begin position="1"/>
        <end position="22"/>
    </location>
</feature>
<gene>
    <name evidence="2" type="ORF">DFP97_106317</name>
</gene>
<evidence type="ECO:0008006" key="4">
    <source>
        <dbReference type="Google" id="ProtNLM"/>
    </source>
</evidence>
<organism evidence="2 3">
    <name type="scientific">Paenibacillus prosopidis</name>
    <dbReference type="NCBI Taxonomy" id="630520"/>
    <lineage>
        <taxon>Bacteria</taxon>
        <taxon>Bacillati</taxon>
        <taxon>Bacillota</taxon>
        <taxon>Bacilli</taxon>
        <taxon>Bacillales</taxon>
        <taxon>Paenibacillaceae</taxon>
        <taxon>Paenibacillus</taxon>
    </lineage>
</organism>
<name>A0A368W3E9_9BACL</name>
<evidence type="ECO:0000313" key="3">
    <source>
        <dbReference type="Proteomes" id="UP000252415"/>
    </source>
</evidence>
<accession>A0A368W3E9</accession>
<dbReference type="EMBL" id="QPJD01000006">
    <property type="protein sequence ID" value="RCW48613.1"/>
    <property type="molecule type" value="Genomic_DNA"/>
</dbReference>
<reference evidence="2 3" key="1">
    <citation type="submission" date="2018-07" db="EMBL/GenBank/DDBJ databases">
        <title>Genomic Encyclopedia of Type Strains, Phase III (KMG-III): the genomes of soil and plant-associated and newly described type strains.</title>
        <authorList>
            <person name="Whitman W."/>
        </authorList>
    </citation>
    <scope>NUCLEOTIDE SEQUENCE [LARGE SCALE GENOMIC DNA]</scope>
    <source>
        <strain evidence="2 3">CECT 7506</strain>
    </source>
</reference>
<keyword evidence="3" id="KW-1185">Reference proteome</keyword>